<dbReference type="PANTHER" id="PTHR47481">
    <property type="match status" value="1"/>
</dbReference>
<evidence type="ECO:0000256" key="1">
    <source>
        <dbReference type="SAM" id="MobiDB-lite"/>
    </source>
</evidence>
<feature type="compositionally biased region" description="Polar residues" evidence="1">
    <location>
        <begin position="151"/>
        <end position="182"/>
    </location>
</feature>
<protein>
    <recommendedName>
        <fullName evidence="4">Retrotransposon Copia-like N-terminal domain-containing protein</fullName>
    </recommendedName>
</protein>
<evidence type="ECO:0000313" key="2">
    <source>
        <dbReference type="EMBL" id="KAH0777089.1"/>
    </source>
</evidence>
<organism evidence="2 3">
    <name type="scientific">Solanum tuberosum</name>
    <name type="common">Potato</name>
    <dbReference type="NCBI Taxonomy" id="4113"/>
    <lineage>
        <taxon>Eukaryota</taxon>
        <taxon>Viridiplantae</taxon>
        <taxon>Streptophyta</taxon>
        <taxon>Embryophyta</taxon>
        <taxon>Tracheophyta</taxon>
        <taxon>Spermatophyta</taxon>
        <taxon>Magnoliopsida</taxon>
        <taxon>eudicotyledons</taxon>
        <taxon>Gunneridae</taxon>
        <taxon>Pentapetalae</taxon>
        <taxon>asterids</taxon>
        <taxon>lamiids</taxon>
        <taxon>Solanales</taxon>
        <taxon>Solanaceae</taxon>
        <taxon>Solanoideae</taxon>
        <taxon>Solaneae</taxon>
        <taxon>Solanum</taxon>
    </lineage>
</organism>
<accession>A0ABQ7WAK9</accession>
<keyword evidence="3" id="KW-1185">Reference proteome</keyword>
<comment type="caution">
    <text evidence="2">The sequence shown here is derived from an EMBL/GenBank/DDBJ whole genome shotgun (WGS) entry which is preliminary data.</text>
</comment>
<feature type="region of interest" description="Disordered" evidence="1">
    <location>
        <begin position="136"/>
        <end position="184"/>
    </location>
</feature>
<sequence>MYLIYEPSKSSCSTGQTAGKVVKVKKDAKDSGTIDDWKEKDVLLRSWISSTLTEESMHLIVGCSTAKEMWECLEKAYIQATKIINFARGLGLKYKTFVILGKAPYSTLNQFVYALTSFGIREDKEEVPQQNHNMVLSAQNGRGRGNNNINSSETSFKPTRHGTGSQNNQYRPGSPNNKSFQSENKEKNSIESCQICGRNNHTALKCFYWWNYSYQSADELSQATTRHHIHTEALTK</sequence>
<proteinExistence type="predicted"/>
<evidence type="ECO:0000313" key="3">
    <source>
        <dbReference type="Proteomes" id="UP000826656"/>
    </source>
</evidence>
<dbReference type="Proteomes" id="UP000826656">
    <property type="component" value="Unassembled WGS sequence"/>
</dbReference>
<name>A0ABQ7WAK9_SOLTU</name>
<evidence type="ECO:0008006" key="4">
    <source>
        <dbReference type="Google" id="ProtNLM"/>
    </source>
</evidence>
<dbReference type="Pfam" id="PF14223">
    <property type="entry name" value="Retrotran_gag_2"/>
    <property type="match status" value="1"/>
</dbReference>
<reference evidence="2 3" key="1">
    <citation type="journal article" date="2021" name="bioRxiv">
        <title>Chromosome-scale and haplotype-resolved genome assembly of a tetraploid potato cultivar.</title>
        <authorList>
            <person name="Sun H."/>
            <person name="Jiao W.-B."/>
            <person name="Krause K."/>
            <person name="Campoy J.A."/>
            <person name="Goel M."/>
            <person name="Folz-Donahue K."/>
            <person name="Kukat C."/>
            <person name="Huettel B."/>
            <person name="Schneeberger K."/>
        </authorList>
    </citation>
    <scope>NUCLEOTIDE SEQUENCE [LARGE SCALE GENOMIC DNA]</scope>
    <source>
        <strain evidence="2">SolTubOtavaFocal</strain>
        <tissue evidence="2">Leaves</tissue>
    </source>
</reference>
<gene>
    <name evidence="2" type="ORF">KY290_008500</name>
</gene>
<dbReference type="PANTHER" id="PTHR47481:SF35">
    <property type="entry name" value="ZINC FINGER, CCHC-TYPE-RELATED"/>
    <property type="match status" value="1"/>
</dbReference>
<dbReference type="EMBL" id="JAIVGD010000003">
    <property type="protein sequence ID" value="KAH0777089.1"/>
    <property type="molecule type" value="Genomic_DNA"/>
</dbReference>